<organism evidence="1 2">
    <name type="scientific">Pseudotenacibaculum haliotis</name>
    <dbReference type="NCBI Taxonomy" id="1862138"/>
    <lineage>
        <taxon>Bacteria</taxon>
        <taxon>Pseudomonadati</taxon>
        <taxon>Bacteroidota</taxon>
        <taxon>Flavobacteriia</taxon>
        <taxon>Flavobacteriales</taxon>
        <taxon>Flavobacteriaceae</taxon>
        <taxon>Pseudotenacibaculum</taxon>
    </lineage>
</organism>
<dbReference type="Gene3D" id="2.60.40.10">
    <property type="entry name" value="Immunoglobulins"/>
    <property type="match status" value="1"/>
</dbReference>
<dbReference type="Proteomes" id="UP001597508">
    <property type="component" value="Unassembled WGS sequence"/>
</dbReference>
<accession>A0ABW5LSX9</accession>
<gene>
    <name evidence="1" type="ORF">ACFSRZ_10130</name>
</gene>
<keyword evidence="2" id="KW-1185">Reference proteome</keyword>
<name>A0ABW5LSX9_9FLAO</name>
<proteinExistence type="predicted"/>
<dbReference type="InterPro" id="IPR013783">
    <property type="entry name" value="Ig-like_fold"/>
</dbReference>
<evidence type="ECO:0000313" key="1">
    <source>
        <dbReference type="EMBL" id="MFD2567730.1"/>
    </source>
</evidence>
<dbReference type="InterPro" id="IPR026341">
    <property type="entry name" value="T9SS_type_B"/>
</dbReference>
<evidence type="ECO:0000313" key="2">
    <source>
        <dbReference type="Proteomes" id="UP001597508"/>
    </source>
</evidence>
<dbReference type="Pfam" id="PF13585">
    <property type="entry name" value="CHU_C"/>
    <property type="match status" value="1"/>
</dbReference>
<sequence length="1342" mass="146132">MSVDDTGFSPQQLVDLLLSTSCATNSNISISSNQSVAYFNGNGSAFPISEGIIIRSGIATNTQGLYTGSNLDSQVTTNGDADLQAISDQTGQSATITDAAFLQFDFVPSSTNFSFNFLFASNEYGEWQCGFSDVFAFLLTDLTTGQTTNLAVIPGTSTPISVRDIRDNQYNLSCNSVNPELFSTYNVNDPANSTLNMRGHTVVLNASSAVTPNTPYRIKLVIGDYNDSDFDSAVFIEAGSFDTTLDIGPDQVICDGDQLTLDSGYTNTVDFSYTWSRNGTPIAGATNPSYTVTQSGTYELAITNLSTGCILTDEAIISDLMVNDPNDLLECDTGNPVTFNLTLNDHTVLGLDPTEYDIFYYDSLANANNNIPIDSAQLTAYPAVGGETIYMRVQNIATGNFCNAILDFDLSVTAVQATMPNDFTVCESDTSVDITAQVESQILNGLNPADYTVVYFTSENDAILNSNFIADPTAFPLPGGTAPIGIWARLVDNTNPICFDITNFTINISPSPLVDDLPNVYVCTEYTLLPLTNGNYFTGPQGTGTQLNAGDLITNQMVIYIYNENAEGCFSETSFVVFMADEYTIATEYCGEFTVPSYPNAQFYTAPGGPGGIGTVIPAGTVFTNDVTIYFYAEPDGTFCVETQFDIVVHPLPIVEDRDDVVTCDSYTLPPLLNGERYFTETGGTGTELFPGDAVTSSQTIFLWGFNPVTTCTNESSFELTVIDTSVFQDLDACGSYTIPNQPLGGYFTQPMGGGTAIPAGTNITTTQTVYYYASEVTTAPNCTDNIEIEITINPIPPVDELDDILRCEDDLPTLQPLINGQYFTQSGGQGTQLLPGDVISSSQTIYIYNTNAFCDAESSFNVEIRPFPPVDNFTDIFSCDPYVLPTLTNGQYFTQSGGLGTQLNAGEVINITQTLYIYNEYADLAGCVNENVFTINILGVEVDEPDDAIACLTYELPPLTVGNYFTESGGQGTQLNAGDIITSTQTIYVYAENGDRFLCTDEHQFTVTIFEEPTLPPLPHLEGCESVTLPTLDVPGVTVEYYRRPNRVDLIAPSDYTITALGSRIIYVYAFQDGNPDCFTETFFQVTVFPLLDLEIEGGTICVDAETGETLNPLLLESGLDPAEFTVDWYLNGTLVGTGPNHNATEAGTYTVETTKLTVDVGPNCNYNPTEVVVNSSAPRFEINFLTGVFEGNSTVEILTIDPGLGYYEFSLDNGPFQEFNRFYNVRPGTHTITVRDLSGLCGNFVFEFIALDYPKFFTPNDDGINDTWNIHDLRNNPEATIKIFNRLGRLIAEIKPDGLGWNGFNNSGKKEASSDYWFVVNFMYNGVPTKFRGHFSLLRR</sequence>
<dbReference type="RefSeq" id="WP_379666438.1">
    <property type="nucleotide sequence ID" value="NZ_JBHULH010000004.1"/>
</dbReference>
<reference evidence="2" key="1">
    <citation type="journal article" date="2019" name="Int. J. Syst. Evol. Microbiol.">
        <title>The Global Catalogue of Microorganisms (GCM) 10K type strain sequencing project: providing services to taxonomists for standard genome sequencing and annotation.</title>
        <authorList>
            <consortium name="The Broad Institute Genomics Platform"/>
            <consortium name="The Broad Institute Genome Sequencing Center for Infectious Disease"/>
            <person name="Wu L."/>
            <person name="Ma J."/>
        </authorList>
    </citation>
    <scope>NUCLEOTIDE SEQUENCE [LARGE SCALE GENOMIC DNA]</scope>
    <source>
        <strain evidence="2">KCTC 52127</strain>
    </source>
</reference>
<dbReference type="InterPro" id="IPR049804">
    <property type="entry name" value="Choice_anch_L"/>
</dbReference>
<dbReference type="NCBIfam" id="TIGR04131">
    <property type="entry name" value="Bac_Flav_CTERM"/>
    <property type="match status" value="1"/>
</dbReference>
<dbReference type="NCBIfam" id="NF038133">
    <property type="entry name" value="choice_anch_L"/>
    <property type="match status" value="1"/>
</dbReference>
<protein>
    <submittedName>
        <fullName evidence="1">Choice-of-anchor L domain-containing protein</fullName>
    </submittedName>
</protein>
<comment type="caution">
    <text evidence="1">The sequence shown here is derived from an EMBL/GenBank/DDBJ whole genome shotgun (WGS) entry which is preliminary data.</text>
</comment>
<dbReference type="EMBL" id="JBHULH010000004">
    <property type="protein sequence ID" value="MFD2567730.1"/>
    <property type="molecule type" value="Genomic_DNA"/>
</dbReference>